<dbReference type="EMBL" id="AZIL01000526">
    <property type="protein sequence ID" value="EWM27015.1"/>
    <property type="molecule type" value="Genomic_DNA"/>
</dbReference>
<gene>
    <name evidence="2" type="ORF">Naga_100444g6</name>
</gene>
<name>W7TJ03_9STRA</name>
<evidence type="ECO:0000256" key="1">
    <source>
        <dbReference type="SAM" id="MobiDB-lite"/>
    </source>
</evidence>
<evidence type="ECO:0000313" key="2">
    <source>
        <dbReference type="EMBL" id="EWM27015.1"/>
    </source>
</evidence>
<evidence type="ECO:0000313" key="3">
    <source>
        <dbReference type="Proteomes" id="UP000019335"/>
    </source>
</evidence>
<dbReference type="AlphaFoldDB" id="W7TJ03"/>
<keyword evidence="3" id="KW-1185">Reference proteome</keyword>
<sequence length="123" mass="14246">MLYSCSGRLMSSVLYWMEESNVCTGYASVKYGSKELYVKKRAIIRRSNVSCTLSCCHDLHIEQEMLDRQATVEEASRKTSIFARRALTKLRYHKDGVYACEPQEKPTKKRRNRNKKAVMHSAC</sequence>
<dbReference type="Proteomes" id="UP000019335">
    <property type="component" value="Chromosome 7"/>
</dbReference>
<comment type="caution">
    <text evidence="2">The sequence shown here is derived from an EMBL/GenBank/DDBJ whole genome shotgun (WGS) entry which is preliminary data.</text>
</comment>
<organism evidence="2 3">
    <name type="scientific">Nannochloropsis gaditana</name>
    <dbReference type="NCBI Taxonomy" id="72520"/>
    <lineage>
        <taxon>Eukaryota</taxon>
        <taxon>Sar</taxon>
        <taxon>Stramenopiles</taxon>
        <taxon>Ochrophyta</taxon>
        <taxon>Eustigmatophyceae</taxon>
        <taxon>Eustigmatales</taxon>
        <taxon>Monodopsidaceae</taxon>
        <taxon>Nannochloropsis</taxon>
    </lineage>
</organism>
<protein>
    <submittedName>
        <fullName evidence="2">Uncharacterized protein</fullName>
    </submittedName>
</protein>
<feature type="region of interest" description="Disordered" evidence="1">
    <location>
        <begin position="101"/>
        <end position="123"/>
    </location>
</feature>
<proteinExistence type="predicted"/>
<accession>W7TJ03</accession>
<reference evidence="2 3" key="1">
    <citation type="journal article" date="2014" name="Mol. Plant">
        <title>Chromosome Scale Genome Assembly and Transcriptome Profiling of Nannochloropsis gaditana in Nitrogen Depletion.</title>
        <authorList>
            <person name="Corteggiani Carpinelli E."/>
            <person name="Telatin A."/>
            <person name="Vitulo N."/>
            <person name="Forcato C."/>
            <person name="D'Angelo M."/>
            <person name="Schiavon R."/>
            <person name="Vezzi A."/>
            <person name="Giacometti G.M."/>
            <person name="Morosinotto T."/>
            <person name="Valle G."/>
        </authorList>
    </citation>
    <scope>NUCLEOTIDE SEQUENCE [LARGE SCALE GENOMIC DNA]</scope>
    <source>
        <strain evidence="2 3">B-31</strain>
    </source>
</reference>
<feature type="compositionally biased region" description="Basic residues" evidence="1">
    <location>
        <begin position="107"/>
        <end position="123"/>
    </location>
</feature>